<name>M0E5A0_9EURY</name>
<dbReference type="Proteomes" id="UP000011523">
    <property type="component" value="Unassembled WGS sequence"/>
</dbReference>
<reference evidence="2 3" key="1">
    <citation type="journal article" date="2014" name="PLoS Genet.">
        <title>Phylogenetically driven sequencing of extremely halophilic archaea reveals strategies for static and dynamic osmo-response.</title>
        <authorList>
            <person name="Becker E.A."/>
            <person name="Seitzer P.M."/>
            <person name="Tritt A."/>
            <person name="Larsen D."/>
            <person name="Krusor M."/>
            <person name="Yao A.I."/>
            <person name="Wu D."/>
            <person name="Madern D."/>
            <person name="Eisen J.A."/>
            <person name="Darling A.E."/>
            <person name="Facciotti M.T."/>
        </authorList>
    </citation>
    <scope>NUCLEOTIDE SEQUENCE [LARGE SCALE GENOMIC DNA]</scope>
    <source>
        <strain evidence="2 3">DSM 14210</strain>
    </source>
</reference>
<dbReference type="InterPro" id="IPR002818">
    <property type="entry name" value="DJ-1/PfpI"/>
</dbReference>
<evidence type="ECO:0000259" key="1">
    <source>
        <dbReference type="Pfam" id="PF01965"/>
    </source>
</evidence>
<feature type="domain" description="DJ-1/PfpI" evidence="1">
    <location>
        <begin position="3"/>
        <end position="194"/>
    </location>
</feature>
<dbReference type="PANTHER" id="PTHR43130:SF3">
    <property type="entry name" value="HTH-TYPE TRANSCRIPTIONAL REGULATOR RV1931C"/>
    <property type="match status" value="1"/>
</dbReference>
<dbReference type="EMBL" id="AOJD01000002">
    <property type="protein sequence ID" value="ELZ42082.1"/>
    <property type="molecule type" value="Genomic_DNA"/>
</dbReference>
<proteinExistence type="predicted"/>
<dbReference type="InterPro" id="IPR052158">
    <property type="entry name" value="INH-QAR"/>
</dbReference>
<sequence>MNVDILLYDGFDELDGIGPYEVFDYALDYAAEGDADAETGDDASDERAGRVRYVALDDRERVTASHGTRVGVDGTLPDPEADDAPDLLVVPGGGWTARDEAASAWAEAQKGDVPRALAAHHEAGTRIASVCTGSMLLAEAGVTDGRRAVTHASAVEELRESGAAVVDARVVDDGDLLTAGGVTSGLDLALYVVEREFGEGVADRVATVIEYERRYAVAE</sequence>
<organism evidence="2 3">
    <name type="scientific">Halorubrum tebenquichense DSM 14210</name>
    <dbReference type="NCBI Taxonomy" id="1227485"/>
    <lineage>
        <taxon>Archaea</taxon>
        <taxon>Methanobacteriati</taxon>
        <taxon>Methanobacteriota</taxon>
        <taxon>Stenosarchaea group</taxon>
        <taxon>Halobacteria</taxon>
        <taxon>Halobacteriales</taxon>
        <taxon>Haloferacaceae</taxon>
        <taxon>Halorubrum</taxon>
    </lineage>
</organism>
<dbReference type="Pfam" id="PF01965">
    <property type="entry name" value="DJ-1_PfpI"/>
    <property type="match status" value="1"/>
</dbReference>
<protein>
    <submittedName>
        <fullName evidence="2">ThiJ/PfpI domain protein</fullName>
    </submittedName>
</protein>
<comment type="caution">
    <text evidence="2">The sequence shown here is derived from an EMBL/GenBank/DDBJ whole genome shotgun (WGS) entry which is preliminary data.</text>
</comment>
<dbReference type="Gene3D" id="3.40.50.880">
    <property type="match status" value="1"/>
</dbReference>
<dbReference type="OrthoDB" id="8348at2157"/>
<evidence type="ECO:0000313" key="3">
    <source>
        <dbReference type="Proteomes" id="UP000011523"/>
    </source>
</evidence>
<dbReference type="SUPFAM" id="SSF52317">
    <property type="entry name" value="Class I glutamine amidotransferase-like"/>
    <property type="match status" value="1"/>
</dbReference>
<evidence type="ECO:0000313" key="2">
    <source>
        <dbReference type="EMBL" id="ELZ42082.1"/>
    </source>
</evidence>
<keyword evidence="3" id="KW-1185">Reference proteome</keyword>
<dbReference type="CDD" id="cd03139">
    <property type="entry name" value="GATase1_PfpI_2"/>
    <property type="match status" value="1"/>
</dbReference>
<dbReference type="PANTHER" id="PTHR43130">
    <property type="entry name" value="ARAC-FAMILY TRANSCRIPTIONAL REGULATOR"/>
    <property type="match status" value="1"/>
</dbReference>
<dbReference type="RefSeq" id="WP_006627763.1">
    <property type="nucleotide sequence ID" value="NZ_AOJD01000002.1"/>
</dbReference>
<dbReference type="PATRIC" id="fig|1227485.3.peg.52"/>
<gene>
    <name evidence="2" type="ORF">C472_00255</name>
</gene>
<accession>M0E5A0</accession>
<dbReference type="AlphaFoldDB" id="M0E5A0"/>
<dbReference type="InterPro" id="IPR029062">
    <property type="entry name" value="Class_I_gatase-like"/>
</dbReference>